<dbReference type="SUPFAM" id="SSF48452">
    <property type="entry name" value="TPR-like"/>
    <property type="match status" value="1"/>
</dbReference>
<dbReference type="CTD" id="153657"/>
<name>A0A8U0V2P9_MUSPF</name>
<dbReference type="PANTHER" id="PTHR14485">
    <property type="entry name" value="TETRATRICOPEPTIDE REPEAT PROTEIN 23"/>
    <property type="match status" value="1"/>
</dbReference>
<dbReference type="PANTHER" id="PTHR14485:SF4">
    <property type="entry name" value="TETRATRICOPEPTIDE REPEAT PROTEIN 23-LIKE"/>
    <property type="match status" value="1"/>
</dbReference>
<dbReference type="AlphaFoldDB" id="A0A8U0V2P9"/>
<dbReference type="RefSeq" id="XP_044935396.1">
    <property type="nucleotide sequence ID" value="XM_045079461.1"/>
</dbReference>
<dbReference type="Pfam" id="PF13424">
    <property type="entry name" value="TPR_12"/>
    <property type="match status" value="1"/>
</dbReference>
<protein>
    <submittedName>
        <fullName evidence="2">Tetratricopeptide repeat protein 23-like isoform X2</fullName>
    </submittedName>
</protein>
<proteinExistence type="predicted"/>
<accession>A0A8U0V2P9</accession>
<gene>
    <name evidence="2" type="primary">TTC23L</name>
</gene>
<keyword evidence="1" id="KW-1185">Reference proteome</keyword>
<sequence>MKASPIRIPTVSNDTDWDFCFHLSQQAKIPAYQQRDELCSSSGPGESEEDTTAEENAVGCMSLPKEKLAQSQKKIAQLIKKKMNTQANKELIRCVILSRIIFGEEHWKCAQAVASLAYGYLTLRGLPAQAKKHAESARNTLLTWKDSTTSNKEKKEILDALVMLYYTLGVAWLLQNRGREAYFNLQKAERNMKELRELFKGGVRKSQVSEKDLTIALGRASLAIHRLNLALAYFEKAIGNVIAAEGSRTLDLVSLYEEIAQIEQLRRNHDQAIQYLQQAHSICVSLFTEVSPQTAEASALLAKAHAMSGEAQHRDAVEIYFIKSINAYQATLGPTDYETVTTIEEFCKWLVQNGEKQCLMIQILLYGSEHSKSRDTRDLLTLLQRASNSSSRWRRETIPGRRNCICKGPEV</sequence>
<evidence type="ECO:0000313" key="2">
    <source>
        <dbReference type="RefSeq" id="XP_044935396.1"/>
    </source>
</evidence>
<dbReference type="GeneID" id="101690119"/>
<dbReference type="Proteomes" id="UP000000715">
    <property type="component" value="Unplaced"/>
</dbReference>
<reference evidence="2" key="1">
    <citation type="submission" date="2025-08" db="UniProtKB">
        <authorList>
            <consortium name="RefSeq"/>
        </authorList>
    </citation>
    <scope>IDENTIFICATION</scope>
    <source>
        <tissue evidence="2">Brain</tissue>
    </source>
</reference>
<evidence type="ECO:0000313" key="1">
    <source>
        <dbReference type="Proteomes" id="UP000000715"/>
    </source>
</evidence>
<dbReference type="Gene3D" id="1.25.40.10">
    <property type="entry name" value="Tetratricopeptide repeat domain"/>
    <property type="match status" value="1"/>
</dbReference>
<organism evidence="1 2">
    <name type="scientific">Mustela putorius furo</name>
    <name type="common">European domestic ferret</name>
    <name type="synonym">Mustela furo</name>
    <dbReference type="NCBI Taxonomy" id="9669"/>
    <lineage>
        <taxon>Eukaryota</taxon>
        <taxon>Metazoa</taxon>
        <taxon>Chordata</taxon>
        <taxon>Craniata</taxon>
        <taxon>Vertebrata</taxon>
        <taxon>Euteleostomi</taxon>
        <taxon>Mammalia</taxon>
        <taxon>Eutheria</taxon>
        <taxon>Laurasiatheria</taxon>
        <taxon>Carnivora</taxon>
        <taxon>Caniformia</taxon>
        <taxon>Musteloidea</taxon>
        <taxon>Mustelidae</taxon>
        <taxon>Mustelinae</taxon>
        <taxon>Mustela</taxon>
    </lineage>
</organism>
<dbReference type="InterPro" id="IPR042621">
    <property type="entry name" value="TTC23/TTC23L"/>
</dbReference>
<dbReference type="InterPro" id="IPR011990">
    <property type="entry name" value="TPR-like_helical_dom_sf"/>
</dbReference>